<feature type="region of interest" description="Disordered" evidence="1">
    <location>
        <begin position="72"/>
        <end position="92"/>
    </location>
</feature>
<gene>
    <name evidence="2" type="ORF">NCTC13316_00530</name>
</gene>
<evidence type="ECO:0000313" key="3">
    <source>
        <dbReference type="Proteomes" id="UP000254794"/>
    </source>
</evidence>
<dbReference type="EMBL" id="UGOD01000001">
    <property type="protein sequence ID" value="STX50449.1"/>
    <property type="molecule type" value="Genomic_DNA"/>
</dbReference>
<dbReference type="AlphaFoldDB" id="A0A378JJQ8"/>
<reference evidence="2 3" key="1">
    <citation type="submission" date="2018-06" db="EMBL/GenBank/DDBJ databases">
        <authorList>
            <consortium name="Pathogen Informatics"/>
            <person name="Doyle S."/>
        </authorList>
    </citation>
    <scope>NUCLEOTIDE SEQUENCE [LARGE SCALE GENOMIC DNA]</scope>
    <source>
        <strain evidence="2 3">NCTC13316</strain>
    </source>
</reference>
<organism evidence="2 3">
    <name type="scientific">Legionella busanensis</name>
    <dbReference type="NCBI Taxonomy" id="190655"/>
    <lineage>
        <taxon>Bacteria</taxon>
        <taxon>Pseudomonadati</taxon>
        <taxon>Pseudomonadota</taxon>
        <taxon>Gammaproteobacteria</taxon>
        <taxon>Legionellales</taxon>
        <taxon>Legionellaceae</taxon>
        <taxon>Legionella</taxon>
    </lineage>
</organism>
<proteinExistence type="predicted"/>
<accession>A0A378JJQ8</accession>
<evidence type="ECO:0000313" key="2">
    <source>
        <dbReference type="EMBL" id="STX50449.1"/>
    </source>
</evidence>
<protein>
    <submittedName>
        <fullName evidence="2">Uncharacterized protein</fullName>
    </submittedName>
</protein>
<dbReference type="RefSeq" id="WP_115330166.1">
    <property type="nucleotide sequence ID" value="NZ_CAAAHP010000004.1"/>
</dbReference>
<sequence length="92" mass="9867">MIRKKLAKTLFSPIIFGFVVFTTSIEVASADELCKGACQTKYSKCQRVCKGDDECLSDCQSAHAQYLEKCGEGSHSGGGYHGDGHLGGHHGE</sequence>
<feature type="compositionally biased region" description="Basic and acidic residues" evidence="1">
    <location>
        <begin position="82"/>
        <end position="92"/>
    </location>
</feature>
<dbReference type="Proteomes" id="UP000254794">
    <property type="component" value="Unassembled WGS sequence"/>
</dbReference>
<dbReference type="OrthoDB" id="5657088at2"/>
<keyword evidence="3" id="KW-1185">Reference proteome</keyword>
<name>A0A378JJQ8_9GAMM</name>
<evidence type="ECO:0000256" key="1">
    <source>
        <dbReference type="SAM" id="MobiDB-lite"/>
    </source>
</evidence>